<reference evidence="1 2" key="1">
    <citation type="submission" date="2021-07" db="EMBL/GenBank/DDBJ databases">
        <title>Paenibacillus radiodurans sp. nov., isolated from the southeastern edge of Tengger Desert.</title>
        <authorList>
            <person name="Zhang G."/>
        </authorList>
    </citation>
    <scope>NUCLEOTIDE SEQUENCE [LARGE SCALE GENOMIC DNA]</scope>
    <source>
        <strain evidence="1 2">CCM 7311</strain>
    </source>
</reference>
<dbReference type="RefSeq" id="WP_210040816.1">
    <property type="nucleotide sequence ID" value="NZ_JBHLVU010000021.1"/>
</dbReference>
<accession>A0ABS7BYG6</accession>
<name>A0ABS7BYG6_9BACL</name>
<sequence length="152" mass="16857">MTLTKLPPKEKIHEAYSAIADGRVIIEGNSAKVSSSDHTKIYTVQWDNEVYSSNDSASYWQGYPGYPILAVLMLQGKLSLHAATAGYFKGINWKQLNAEHKANYAAAVSVIMEDLRQTGVDGTAIQDEVEKVYSELKELDIKTKRSSARPPH</sequence>
<gene>
    <name evidence="1" type="ORF">K0U00_06135</name>
</gene>
<dbReference type="EMBL" id="JAHZIK010000095">
    <property type="protein sequence ID" value="MBW7453617.1"/>
    <property type="molecule type" value="Genomic_DNA"/>
</dbReference>
<organism evidence="1 2">
    <name type="scientific">Paenibacillus sepulcri</name>
    <dbReference type="NCBI Taxonomy" id="359917"/>
    <lineage>
        <taxon>Bacteria</taxon>
        <taxon>Bacillati</taxon>
        <taxon>Bacillota</taxon>
        <taxon>Bacilli</taxon>
        <taxon>Bacillales</taxon>
        <taxon>Paenibacillaceae</taxon>
        <taxon>Paenibacillus</taxon>
    </lineage>
</organism>
<evidence type="ECO:0000313" key="1">
    <source>
        <dbReference type="EMBL" id="MBW7453617.1"/>
    </source>
</evidence>
<dbReference type="Proteomes" id="UP001519887">
    <property type="component" value="Unassembled WGS sequence"/>
</dbReference>
<comment type="caution">
    <text evidence="1">The sequence shown here is derived from an EMBL/GenBank/DDBJ whole genome shotgun (WGS) entry which is preliminary data.</text>
</comment>
<evidence type="ECO:0000313" key="2">
    <source>
        <dbReference type="Proteomes" id="UP001519887"/>
    </source>
</evidence>
<protein>
    <submittedName>
        <fullName evidence="1">Uncharacterized protein</fullName>
    </submittedName>
</protein>
<proteinExistence type="predicted"/>
<keyword evidence="2" id="KW-1185">Reference proteome</keyword>